<dbReference type="Proteomes" id="UP000015105">
    <property type="component" value="Chromosome 3D"/>
</dbReference>
<feature type="signal peptide" evidence="2">
    <location>
        <begin position="1"/>
        <end position="20"/>
    </location>
</feature>
<accession>A0A453E5M9</accession>
<reference evidence="4" key="2">
    <citation type="journal article" date="2017" name="Nat. Plants">
        <title>The Aegilops tauschii genome reveals multiple impacts of transposons.</title>
        <authorList>
            <person name="Zhao G."/>
            <person name="Zou C."/>
            <person name="Li K."/>
            <person name="Wang K."/>
            <person name="Li T."/>
            <person name="Gao L."/>
            <person name="Zhang X."/>
            <person name="Wang H."/>
            <person name="Yang Z."/>
            <person name="Liu X."/>
            <person name="Jiang W."/>
            <person name="Mao L."/>
            <person name="Kong X."/>
            <person name="Jiao Y."/>
            <person name="Jia J."/>
        </authorList>
    </citation>
    <scope>NUCLEOTIDE SEQUENCE [LARGE SCALE GENOMIC DNA]</scope>
    <source>
        <strain evidence="4">cv. AL8/78</strain>
    </source>
</reference>
<dbReference type="EnsemblPlants" id="AET3Gv20230300.1">
    <property type="protein sequence ID" value="AET3Gv20230300.1"/>
    <property type="gene ID" value="AET3Gv20230300"/>
</dbReference>
<feature type="chain" id="PRO_5019475495" evidence="2">
    <location>
        <begin position="21"/>
        <end position="97"/>
    </location>
</feature>
<keyword evidence="2" id="KW-0732">Signal</keyword>
<reference evidence="3" key="5">
    <citation type="journal article" date="2021" name="G3 (Bethesda)">
        <title>Aegilops tauschii genome assembly Aet v5.0 features greater sequence contiguity and improved annotation.</title>
        <authorList>
            <person name="Wang L."/>
            <person name="Zhu T."/>
            <person name="Rodriguez J.C."/>
            <person name="Deal K.R."/>
            <person name="Dubcovsky J."/>
            <person name="McGuire P.E."/>
            <person name="Lux T."/>
            <person name="Spannagl M."/>
            <person name="Mayer K.F.X."/>
            <person name="Baldrich P."/>
            <person name="Meyers B.C."/>
            <person name="Huo N."/>
            <person name="Gu Y.Q."/>
            <person name="Zhou H."/>
            <person name="Devos K.M."/>
            <person name="Bennetzen J.L."/>
            <person name="Unver T."/>
            <person name="Budak H."/>
            <person name="Gulick P.J."/>
            <person name="Galiba G."/>
            <person name="Kalapos B."/>
            <person name="Nelson D.R."/>
            <person name="Li P."/>
            <person name="You F.M."/>
            <person name="Luo M.C."/>
            <person name="Dvorak J."/>
        </authorList>
    </citation>
    <scope>NUCLEOTIDE SEQUENCE [LARGE SCALE GENOMIC DNA]</scope>
    <source>
        <strain evidence="3">cv. AL8/78</strain>
    </source>
</reference>
<evidence type="ECO:0000313" key="4">
    <source>
        <dbReference type="Proteomes" id="UP000015105"/>
    </source>
</evidence>
<feature type="compositionally biased region" description="Low complexity" evidence="1">
    <location>
        <begin position="18"/>
        <end position="37"/>
    </location>
</feature>
<evidence type="ECO:0000313" key="3">
    <source>
        <dbReference type="EnsemblPlants" id="AET3Gv20230300.1"/>
    </source>
</evidence>
<dbReference type="Gramene" id="AET3Gv20230300.1">
    <property type="protein sequence ID" value="AET3Gv20230300.1"/>
    <property type="gene ID" value="AET3Gv20230300"/>
</dbReference>
<evidence type="ECO:0000256" key="2">
    <source>
        <dbReference type="SAM" id="SignalP"/>
    </source>
</evidence>
<feature type="compositionally biased region" description="Gly residues" evidence="1">
    <location>
        <begin position="80"/>
        <end position="90"/>
    </location>
</feature>
<reference evidence="4" key="1">
    <citation type="journal article" date="2014" name="Science">
        <title>Ancient hybridizations among the ancestral genomes of bread wheat.</title>
        <authorList>
            <consortium name="International Wheat Genome Sequencing Consortium,"/>
            <person name="Marcussen T."/>
            <person name="Sandve S.R."/>
            <person name="Heier L."/>
            <person name="Spannagl M."/>
            <person name="Pfeifer M."/>
            <person name="Jakobsen K.S."/>
            <person name="Wulff B.B."/>
            <person name="Steuernagel B."/>
            <person name="Mayer K.F."/>
            <person name="Olsen O.A."/>
        </authorList>
    </citation>
    <scope>NUCLEOTIDE SEQUENCE [LARGE SCALE GENOMIC DNA]</scope>
    <source>
        <strain evidence="4">cv. AL8/78</strain>
    </source>
</reference>
<organism evidence="3 4">
    <name type="scientific">Aegilops tauschii subsp. strangulata</name>
    <name type="common">Goatgrass</name>
    <dbReference type="NCBI Taxonomy" id="200361"/>
    <lineage>
        <taxon>Eukaryota</taxon>
        <taxon>Viridiplantae</taxon>
        <taxon>Streptophyta</taxon>
        <taxon>Embryophyta</taxon>
        <taxon>Tracheophyta</taxon>
        <taxon>Spermatophyta</taxon>
        <taxon>Magnoliopsida</taxon>
        <taxon>Liliopsida</taxon>
        <taxon>Poales</taxon>
        <taxon>Poaceae</taxon>
        <taxon>BOP clade</taxon>
        <taxon>Pooideae</taxon>
        <taxon>Triticodae</taxon>
        <taxon>Triticeae</taxon>
        <taxon>Triticinae</taxon>
        <taxon>Aegilops</taxon>
    </lineage>
</organism>
<evidence type="ECO:0000256" key="1">
    <source>
        <dbReference type="SAM" id="MobiDB-lite"/>
    </source>
</evidence>
<reference evidence="3" key="4">
    <citation type="submission" date="2019-03" db="UniProtKB">
        <authorList>
            <consortium name="EnsemblPlants"/>
        </authorList>
    </citation>
    <scope>IDENTIFICATION</scope>
</reference>
<proteinExistence type="predicted"/>
<protein>
    <submittedName>
        <fullName evidence="3">Uncharacterized protein</fullName>
    </submittedName>
</protein>
<reference evidence="3" key="3">
    <citation type="journal article" date="2017" name="Nature">
        <title>Genome sequence of the progenitor of the wheat D genome Aegilops tauschii.</title>
        <authorList>
            <person name="Luo M.C."/>
            <person name="Gu Y.Q."/>
            <person name="Puiu D."/>
            <person name="Wang H."/>
            <person name="Twardziok S.O."/>
            <person name="Deal K.R."/>
            <person name="Huo N."/>
            <person name="Zhu T."/>
            <person name="Wang L."/>
            <person name="Wang Y."/>
            <person name="McGuire P.E."/>
            <person name="Liu S."/>
            <person name="Long H."/>
            <person name="Ramasamy R.K."/>
            <person name="Rodriguez J.C."/>
            <person name="Van S.L."/>
            <person name="Yuan L."/>
            <person name="Wang Z."/>
            <person name="Xia Z."/>
            <person name="Xiao L."/>
            <person name="Anderson O.D."/>
            <person name="Ouyang S."/>
            <person name="Liang Y."/>
            <person name="Zimin A.V."/>
            <person name="Pertea G."/>
            <person name="Qi P."/>
            <person name="Bennetzen J.L."/>
            <person name="Dai X."/>
            <person name="Dawson M.W."/>
            <person name="Muller H.G."/>
            <person name="Kugler K."/>
            <person name="Rivarola-Duarte L."/>
            <person name="Spannagl M."/>
            <person name="Mayer K.F.X."/>
            <person name="Lu F.H."/>
            <person name="Bevan M.W."/>
            <person name="Leroy P."/>
            <person name="Li P."/>
            <person name="You F.M."/>
            <person name="Sun Q."/>
            <person name="Liu Z."/>
            <person name="Lyons E."/>
            <person name="Wicker T."/>
            <person name="Salzberg S.L."/>
            <person name="Devos K.M."/>
            <person name="Dvorak J."/>
        </authorList>
    </citation>
    <scope>NUCLEOTIDE SEQUENCE [LARGE SCALE GENOMIC DNA]</scope>
    <source>
        <strain evidence="3">cv. AL8/78</strain>
    </source>
</reference>
<keyword evidence="4" id="KW-1185">Reference proteome</keyword>
<feature type="region of interest" description="Disordered" evidence="1">
    <location>
        <begin position="18"/>
        <end position="97"/>
    </location>
</feature>
<sequence>SALLCSASFFVLTLLRRPSTAPHSACSPAPTSASTSTGGQHSSARRRSAVPWRTELISNRSKNQSLPLPPAGSDPAVAGGQVGSGAGLVGRDGRSSS</sequence>
<name>A0A453E5M9_AEGTS</name>
<dbReference type="AlphaFoldDB" id="A0A453E5M9"/>
<feature type="compositionally biased region" description="Polar residues" evidence="1">
    <location>
        <begin position="56"/>
        <end position="66"/>
    </location>
</feature>